<feature type="non-terminal residue" evidence="3">
    <location>
        <position position="955"/>
    </location>
</feature>
<dbReference type="InterPro" id="IPR043502">
    <property type="entry name" value="DNA/RNA_pol_sf"/>
</dbReference>
<dbReference type="KEGG" id="dci:103518676"/>
<dbReference type="GO" id="GO:0042575">
    <property type="term" value="C:DNA polymerase complex"/>
    <property type="evidence" value="ECO:0007669"/>
    <property type="project" value="UniProtKB-ARBA"/>
</dbReference>
<dbReference type="STRING" id="121845.A0A3Q0JHI8"/>
<dbReference type="Proteomes" id="UP000079169">
    <property type="component" value="Unplaced"/>
</dbReference>
<feature type="domain" description="Integrase catalytic" evidence="1">
    <location>
        <begin position="697"/>
        <end position="890"/>
    </location>
</feature>
<dbReference type="RefSeq" id="XP_026686205.1">
    <property type="nucleotide sequence ID" value="XM_026830404.1"/>
</dbReference>
<dbReference type="InterPro" id="IPR036397">
    <property type="entry name" value="RNaseH_sf"/>
</dbReference>
<dbReference type="SUPFAM" id="SSF53098">
    <property type="entry name" value="Ribonuclease H-like"/>
    <property type="match status" value="1"/>
</dbReference>
<organism evidence="2 3">
    <name type="scientific">Diaphorina citri</name>
    <name type="common">Asian citrus psyllid</name>
    <dbReference type="NCBI Taxonomy" id="121845"/>
    <lineage>
        <taxon>Eukaryota</taxon>
        <taxon>Metazoa</taxon>
        <taxon>Ecdysozoa</taxon>
        <taxon>Arthropoda</taxon>
        <taxon>Hexapoda</taxon>
        <taxon>Insecta</taxon>
        <taxon>Pterygota</taxon>
        <taxon>Neoptera</taxon>
        <taxon>Paraneoptera</taxon>
        <taxon>Hemiptera</taxon>
        <taxon>Sternorrhyncha</taxon>
        <taxon>Psylloidea</taxon>
        <taxon>Psyllidae</taxon>
        <taxon>Diaphorininae</taxon>
        <taxon>Diaphorina</taxon>
    </lineage>
</organism>
<dbReference type="PROSITE" id="PS50994">
    <property type="entry name" value="INTEGRASE"/>
    <property type="match status" value="1"/>
</dbReference>
<dbReference type="Pfam" id="PF18701">
    <property type="entry name" value="DUF5641"/>
    <property type="match status" value="1"/>
</dbReference>
<dbReference type="GO" id="GO:0015074">
    <property type="term" value="P:DNA integration"/>
    <property type="evidence" value="ECO:0007669"/>
    <property type="project" value="InterPro"/>
</dbReference>
<evidence type="ECO:0000313" key="2">
    <source>
        <dbReference type="Proteomes" id="UP000079169"/>
    </source>
</evidence>
<name>A0A3Q0JHI8_DIACI</name>
<dbReference type="AlphaFoldDB" id="A0A3Q0JHI8"/>
<protein>
    <submittedName>
        <fullName evidence="3">Uncharacterized protein LOC103518676</fullName>
    </submittedName>
</protein>
<evidence type="ECO:0000313" key="3">
    <source>
        <dbReference type="RefSeq" id="XP_026686205.1"/>
    </source>
</evidence>
<reference evidence="3" key="1">
    <citation type="submission" date="2025-08" db="UniProtKB">
        <authorList>
            <consortium name="RefSeq"/>
        </authorList>
    </citation>
    <scope>IDENTIFICATION</scope>
</reference>
<dbReference type="GeneID" id="103518676"/>
<dbReference type="Pfam" id="PF05380">
    <property type="entry name" value="Peptidase_A17"/>
    <property type="match status" value="1"/>
</dbReference>
<dbReference type="GO" id="GO:0003676">
    <property type="term" value="F:nucleic acid binding"/>
    <property type="evidence" value="ECO:0007669"/>
    <property type="project" value="InterPro"/>
</dbReference>
<accession>A0A3Q0JHI8</accession>
<dbReference type="PANTHER" id="PTHR47331">
    <property type="entry name" value="PHD-TYPE DOMAIN-CONTAINING PROTEIN"/>
    <property type="match status" value="1"/>
</dbReference>
<sequence>MSEAISPAPYLLVHHGVHKEGSSTTKLRVVFNPNVAGSTGQTLAETLMVGPKLQLDIGDLLVNFRLNQVALTCDIKAMYRCILVHPEDRIHQHILWRPDPTQEVKEFELKTVTFGLPPSPYQAQRVIKQLVTDEGAHFPHAAVTLEESIYVDDIVSGAVSISAAKTLCNELSSLLGAGGFVLRKWASSHPEVLSDLPVEDCEKPHMLGSNESIKVLGIRWCPKSDSFFYSVSVELDSPTTTKRQVLSLIASIYDVNGFLSPVTVFMKMVMQQVWLIEDVSWDSPLPGTLQRKWNRLISEIHQLSEIKIPRFVLCSDYLSLDLIGFGDASGAAYAAVVYLRVVKPDQQVTVHMLRARTKVAPLKVQTIPKLELCAALLLVQIVKSLSFLHKKVKIKNTYLFSDSATVLAWLKTEPYLLKTFVANRVMKILEASNPTQWRHVSSGDNSADLASRGLLPSELVGNKLWFDGPAFLYTDPATWPQSVGECVEPVPEMKSPESLNVLVVEKPEDNILMTAIEQCSSLVRIEKIFAWILRFIQNMRNKAERNLSRDLSIPELRAARQLCVKTSQKVHFGNEFKTLASNSGCSEKLRVLSPFIDSSGVLRVGGRLAHAPIPETAKHPVVLSNKCHLSVLLIRHYHQMSIHGGPKLVQSLIQRHFWIVSGRSLIRRIIFKCVPCFRTSAKCIQPYMADIPISRYAQGRPFINVGIDFAGPFSLKTGPRRNSPVVKAYFCLFICMATKAIHLELVSSLSTEAFLASLDRFIGRRGLPSCIFSDNGTNFRGAANYLKEVQDFLTQSSTPITNHLRSQEIEWKFNPPSAPNFGGLWEAGVKSVKSHLKQVLNEQPYSFEEFCTLLVKIEAILNSRPLCYLSTSPDDGVDVLTPGHFLIGSALVARPEHDLSQEKLSTLKRWQLVSQANQGFWKRWSRDYINTLVQRSKWTSQRKNLQINDVVLVQG</sequence>
<dbReference type="GO" id="GO:0071897">
    <property type="term" value="P:DNA biosynthetic process"/>
    <property type="evidence" value="ECO:0007669"/>
    <property type="project" value="UniProtKB-ARBA"/>
</dbReference>
<dbReference type="Gene3D" id="3.30.420.10">
    <property type="entry name" value="Ribonuclease H-like superfamily/Ribonuclease H"/>
    <property type="match status" value="1"/>
</dbReference>
<dbReference type="PaxDb" id="121845-A0A3Q0JHI8"/>
<gene>
    <name evidence="3" type="primary">LOC103518676</name>
</gene>
<dbReference type="InterPro" id="IPR008042">
    <property type="entry name" value="Retrotrans_Pao"/>
</dbReference>
<dbReference type="InterPro" id="IPR001584">
    <property type="entry name" value="Integrase_cat-core"/>
</dbReference>
<keyword evidence="2" id="KW-1185">Reference proteome</keyword>
<dbReference type="PANTHER" id="PTHR47331:SF4">
    <property type="entry name" value="PEPTIDASE S1 DOMAIN-CONTAINING PROTEIN"/>
    <property type="match status" value="1"/>
</dbReference>
<dbReference type="InterPro" id="IPR012337">
    <property type="entry name" value="RNaseH-like_sf"/>
</dbReference>
<dbReference type="InterPro" id="IPR040676">
    <property type="entry name" value="DUF5641"/>
</dbReference>
<proteinExistence type="predicted"/>
<dbReference type="SUPFAM" id="SSF56672">
    <property type="entry name" value="DNA/RNA polymerases"/>
    <property type="match status" value="1"/>
</dbReference>
<evidence type="ECO:0000259" key="1">
    <source>
        <dbReference type="PROSITE" id="PS50994"/>
    </source>
</evidence>